<proteinExistence type="predicted"/>
<dbReference type="Pfam" id="PF20217">
    <property type="entry name" value="DUF6577"/>
    <property type="match status" value="1"/>
</dbReference>
<accession>A0A3B1CPI5</accession>
<protein>
    <submittedName>
        <fullName evidence="1">Uncharacterized protein</fullName>
    </submittedName>
</protein>
<name>A0A3B1CPI5_9ZZZZ</name>
<dbReference type="AlphaFoldDB" id="A0A3B1CPI5"/>
<reference evidence="1" key="1">
    <citation type="submission" date="2018-06" db="EMBL/GenBank/DDBJ databases">
        <authorList>
            <person name="Zhirakovskaya E."/>
        </authorList>
    </citation>
    <scope>NUCLEOTIDE SEQUENCE</scope>
</reference>
<evidence type="ECO:0000313" key="1">
    <source>
        <dbReference type="EMBL" id="VAX25898.1"/>
    </source>
</evidence>
<sequence length="246" mass="29265">MIENNLKKHFSEKLNFTRDELYKFFLLSEPQLNKNTFAWRIYNLKKKGIIREVARGQYSFIDKNDYFLQLSNYSVKIALSILKTFADINFCISESNWINEFTSHQYSNNFTIVEIEKDFIESVFFYLKEVFQNVFLKPNETELDRYISGLDKAIILIPFITRSPVKKLGNKKYNVPAIEKLLVDIFTKRSPYFFLTNSEVETIFEKACRKYNINQTTLLAYAERRGKKEEIKNFLIKNKLLEIVND</sequence>
<organism evidence="1">
    <name type="scientific">hydrothermal vent metagenome</name>
    <dbReference type="NCBI Taxonomy" id="652676"/>
    <lineage>
        <taxon>unclassified sequences</taxon>
        <taxon>metagenomes</taxon>
        <taxon>ecological metagenomes</taxon>
    </lineage>
</organism>
<gene>
    <name evidence="1" type="ORF">MNBD_IGNAVI01-730</name>
</gene>
<dbReference type="EMBL" id="UOGD01000315">
    <property type="protein sequence ID" value="VAX25898.1"/>
    <property type="molecule type" value="Genomic_DNA"/>
</dbReference>
<dbReference type="InterPro" id="IPR046484">
    <property type="entry name" value="DUF6577"/>
</dbReference>